<reference evidence="1 2" key="1">
    <citation type="submission" date="2023-07" db="EMBL/GenBank/DDBJ databases">
        <title>Genomic Encyclopedia of Type Strains, Phase IV (KMG-IV): sequencing the most valuable type-strain genomes for metagenomic binning, comparative biology and taxonomic classification.</title>
        <authorList>
            <person name="Goeker M."/>
        </authorList>
    </citation>
    <scope>NUCLEOTIDE SEQUENCE [LARGE SCALE GENOMIC DNA]</scope>
    <source>
        <strain evidence="1 2">DSM 102814</strain>
    </source>
</reference>
<name>A0ABU1K8Y8_9FLAO</name>
<dbReference type="InterPro" id="IPR029058">
    <property type="entry name" value="AB_hydrolase_fold"/>
</dbReference>
<proteinExistence type="predicted"/>
<gene>
    <name evidence="1" type="ORF">GGR31_002741</name>
</gene>
<accession>A0ABU1K8Y8</accession>
<evidence type="ECO:0000313" key="1">
    <source>
        <dbReference type="EMBL" id="MDR6302064.1"/>
    </source>
</evidence>
<dbReference type="SUPFAM" id="SSF53474">
    <property type="entry name" value="alpha/beta-Hydrolases"/>
    <property type="match status" value="1"/>
</dbReference>
<sequence>MKNCYIFFGLILLFISCDENDVSTEVDEEKITGTGAIYYDEYSPLTSKPINVFYHIPDGYATSMPILFVLHGAGRNAAEYRNAWIEEANAKNIIIIAPEFSDENFPGGDQYNLGNVFVDGDNPSTQTLNNEAKWTFSLIEPIFNKVKSLIGNSSNKYDIYGHSAGAQFAHRFLMLKPNANVNTIIASAAGWYTLPDDTIEFPYGIQNSPIENIDASNYFSKKLIIQIGTLDNDPNSPGLRHNSIVDMQGDNRYDRAYYFYNESKMIAEELNINFNWQLVETPNEDHDYKLTIPQAADLLYN</sequence>
<dbReference type="Gene3D" id="3.40.50.1820">
    <property type="entry name" value="alpha/beta hydrolase"/>
    <property type="match status" value="1"/>
</dbReference>
<dbReference type="Proteomes" id="UP001257659">
    <property type="component" value="Unassembled WGS sequence"/>
</dbReference>
<dbReference type="RefSeq" id="WP_309730241.1">
    <property type="nucleotide sequence ID" value="NZ_JAVDQA010000010.1"/>
</dbReference>
<evidence type="ECO:0000313" key="2">
    <source>
        <dbReference type="Proteomes" id="UP001257659"/>
    </source>
</evidence>
<keyword evidence="2" id="KW-1185">Reference proteome</keyword>
<dbReference type="EMBL" id="JAVDQA010000010">
    <property type="protein sequence ID" value="MDR6302064.1"/>
    <property type="molecule type" value="Genomic_DNA"/>
</dbReference>
<dbReference type="PROSITE" id="PS51257">
    <property type="entry name" value="PROKAR_LIPOPROTEIN"/>
    <property type="match status" value="1"/>
</dbReference>
<comment type="caution">
    <text evidence="1">The sequence shown here is derived from an EMBL/GenBank/DDBJ whole genome shotgun (WGS) entry which is preliminary data.</text>
</comment>
<organism evidence="1 2">
    <name type="scientific">Mesonia maritima</name>
    <dbReference type="NCBI Taxonomy" id="1793873"/>
    <lineage>
        <taxon>Bacteria</taxon>
        <taxon>Pseudomonadati</taxon>
        <taxon>Bacteroidota</taxon>
        <taxon>Flavobacteriia</taxon>
        <taxon>Flavobacteriales</taxon>
        <taxon>Flavobacteriaceae</taxon>
        <taxon>Mesonia</taxon>
    </lineage>
</organism>
<protein>
    <submittedName>
        <fullName evidence="1">Pimeloyl-ACP methyl ester carboxylesterase</fullName>
    </submittedName>
</protein>